<reference evidence="2" key="1">
    <citation type="submission" date="2023-07" db="EMBL/GenBank/DDBJ databases">
        <title>Chromosome-level genome assembly of Artemia franciscana.</title>
        <authorList>
            <person name="Jo E."/>
        </authorList>
    </citation>
    <scope>NUCLEOTIDE SEQUENCE</scope>
    <source>
        <tissue evidence="2">Whole body</tissue>
    </source>
</reference>
<name>A0AA88I6D6_ARTSF</name>
<dbReference type="EMBL" id="JAVRJZ010000012">
    <property type="protein sequence ID" value="KAK2716117.1"/>
    <property type="molecule type" value="Genomic_DNA"/>
</dbReference>
<sequence length="87" mass="9634">MNCDANDPGFEHLTDEQIVNRAGSREANDKALGEEDDEPTTENRITHDEPLKRATCLLDCFEQDNDVLFANQYVVNASVPSPVVVAD</sequence>
<dbReference type="AlphaFoldDB" id="A0AA88I6D6"/>
<gene>
    <name evidence="2" type="ORF">QYM36_010630</name>
</gene>
<feature type="region of interest" description="Disordered" evidence="1">
    <location>
        <begin position="1"/>
        <end position="47"/>
    </location>
</feature>
<keyword evidence="3" id="KW-1185">Reference proteome</keyword>
<proteinExistence type="predicted"/>
<comment type="caution">
    <text evidence="2">The sequence shown here is derived from an EMBL/GenBank/DDBJ whole genome shotgun (WGS) entry which is preliminary data.</text>
</comment>
<organism evidence="2 3">
    <name type="scientific">Artemia franciscana</name>
    <name type="common">Brine shrimp</name>
    <name type="synonym">Artemia sanfranciscana</name>
    <dbReference type="NCBI Taxonomy" id="6661"/>
    <lineage>
        <taxon>Eukaryota</taxon>
        <taxon>Metazoa</taxon>
        <taxon>Ecdysozoa</taxon>
        <taxon>Arthropoda</taxon>
        <taxon>Crustacea</taxon>
        <taxon>Branchiopoda</taxon>
        <taxon>Anostraca</taxon>
        <taxon>Artemiidae</taxon>
        <taxon>Artemia</taxon>
    </lineage>
</organism>
<evidence type="ECO:0000256" key="1">
    <source>
        <dbReference type="SAM" id="MobiDB-lite"/>
    </source>
</evidence>
<dbReference type="Proteomes" id="UP001187531">
    <property type="component" value="Unassembled WGS sequence"/>
</dbReference>
<feature type="compositionally biased region" description="Basic and acidic residues" evidence="1">
    <location>
        <begin position="23"/>
        <end position="33"/>
    </location>
</feature>
<accession>A0AA88I6D6</accession>
<evidence type="ECO:0000313" key="3">
    <source>
        <dbReference type="Proteomes" id="UP001187531"/>
    </source>
</evidence>
<protein>
    <submittedName>
        <fullName evidence="2">Uncharacterized protein</fullName>
    </submittedName>
</protein>
<evidence type="ECO:0000313" key="2">
    <source>
        <dbReference type="EMBL" id="KAK2716117.1"/>
    </source>
</evidence>